<dbReference type="GO" id="GO:0007155">
    <property type="term" value="P:cell adhesion"/>
    <property type="evidence" value="ECO:0007669"/>
    <property type="project" value="InterPro"/>
</dbReference>
<dbReference type="Proteomes" id="UP000003167">
    <property type="component" value="Unassembled WGS sequence"/>
</dbReference>
<evidence type="ECO:0000256" key="3">
    <source>
        <dbReference type="ARBA" id="ARBA00022729"/>
    </source>
</evidence>
<keyword evidence="2" id="KW-0813">Transport</keyword>
<evidence type="ECO:0000313" key="5">
    <source>
        <dbReference type="EMBL" id="EHO67205.1"/>
    </source>
</evidence>
<evidence type="ECO:0000256" key="4">
    <source>
        <dbReference type="SAM" id="Phobius"/>
    </source>
</evidence>
<dbReference type="HOGENOM" id="CLU_016838_1_0_10"/>
<dbReference type="PRINTS" id="PR00691">
    <property type="entry name" value="ADHESINB"/>
</dbReference>
<dbReference type="OrthoDB" id="9810636at2"/>
<dbReference type="EMBL" id="AGEK01000037">
    <property type="protein sequence ID" value="EHO67205.1"/>
    <property type="molecule type" value="Genomic_DNA"/>
</dbReference>
<keyword evidence="4" id="KW-0472">Membrane</keyword>
<dbReference type="SUPFAM" id="SSF53807">
    <property type="entry name" value="Helical backbone' metal receptor"/>
    <property type="match status" value="1"/>
</dbReference>
<reference evidence="5 6" key="1">
    <citation type="submission" date="2011-12" db="EMBL/GenBank/DDBJ databases">
        <title>The Genome Sequence of Prevotella maculosa OT 289.</title>
        <authorList>
            <consortium name="The Broad Institute Genome Sequencing Platform"/>
            <person name="Earl A."/>
            <person name="Ward D."/>
            <person name="Feldgarden M."/>
            <person name="Gevers D."/>
            <person name="Izard J."/>
            <person name="Blanton J.M."/>
            <person name="Mathney J."/>
            <person name="Tanner A.C."/>
            <person name="Dewhirst F.E."/>
            <person name="Young S.K."/>
            <person name="Zeng Q."/>
            <person name="Gargeya S."/>
            <person name="Fitzgerald M."/>
            <person name="Haas B."/>
            <person name="Abouelleil A."/>
            <person name="Alvarado L."/>
            <person name="Arachchi H.M."/>
            <person name="Berlin A."/>
            <person name="Chapman S.B."/>
            <person name="Gearin G."/>
            <person name="Goldberg J."/>
            <person name="Griggs A."/>
            <person name="Gujja S."/>
            <person name="Hansen M."/>
            <person name="Heiman D."/>
            <person name="Howarth C."/>
            <person name="Larimer J."/>
            <person name="Lui A."/>
            <person name="MacDonald P.J.P."/>
            <person name="McCowen C."/>
            <person name="Montmayeur A."/>
            <person name="Murphy C."/>
            <person name="Neiman D."/>
            <person name="Pearson M."/>
            <person name="Priest M."/>
            <person name="Roberts A."/>
            <person name="Saif S."/>
            <person name="Shea T."/>
            <person name="Sisk P."/>
            <person name="Stolte C."/>
            <person name="Sykes S."/>
            <person name="Wortman J."/>
            <person name="Nusbaum C."/>
            <person name="Birren B."/>
        </authorList>
    </citation>
    <scope>NUCLEOTIDE SEQUENCE [LARGE SCALE GENOMIC DNA]</scope>
    <source>
        <strain evidence="5 6">OT 289</strain>
    </source>
</reference>
<accession>H1HPY1</accession>
<comment type="similarity">
    <text evidence="1">Belongs to the bacterial solute-binding protein 9 family.</text>
</comment>
<evidence type="ECO:0000256" key="1">
    <source>
        <dbReference type="ARBA" id="ARBA00011028"/>
    </source>
</evidence>
<dbReference type="InterPro" id="IPR050492">
    <property type="entry name" value="Bact_metal-bind_prot9"/>
</dbReference>
<evidence type="ECO:0000313" key="6">
    <source>
        <dbReference type="Proteomes" id="UP000003167"/>
    </source>
</evidence>
<keyword evidence="4" id="KW-0812">Transmembrane</keyword>
<dbReference type="Pfam" id="PF01297">
    <property type="entry name" value="ZnuA"/>
    <property type="match status" value="1"/>
</dbReference>
<dbReference type="RefSeq" id="WP_008566306.1">
    <property type="nucleotide sequence ID" value="NZ_JH594509.1"/>
</dbReference>
<dbReference type="InterPro" id="IPR006129">
    <property type="entry name" value="AdhesinB"/>
</dbReference>
<organism evidence="5 6">
    <name type="scientific">Segatella maculosa OT 289</name>
    <dbReference type="NCBI Taxonomy" id="999422"/>
    <lineage>
        <taxon>Bacteria</taxon>
        <taxon>Pseudomonadati</taxon>
        <taxon>Bacteroidota</taxon>
        <taxon>Bacteroidia</taxon>
        <taxon>Bacteroidales</taxon>
        <taxon>Prevotellaceae</taxon>
        <taxon>Segatella</taxon>
    </lineage>
</organism>
<dbReference type="GO" id="GO:0030001">
    <property type="term" value="P:metal ion transport"/>
    <property type="evidence" value="ECO:0007669"/>
    <property type="project" value="InterPro"/>
</dbReference>
<dbReference type="PANTHER" id="PTHR42953">
    <property type="entry name" value="HIGH-AFFINITY ZINC UPTAKE SYSTEM PROTEIN ZNUA-RELATED"/>
    <property type="match status" value="1"/>
</dbReference>
<comment type="caution">
    <text evidence="5">The sequence shown here is derived from an EMBL/GenBank/DDBJ whole genome shotgun (WGS) entry which is preliminary data.</text>
</comment>
<dbReference type="Gene3D" id="3.40.50.1980">
    <property type="entry name" value="Nitrogenase molybdenum iron protein domain"/>
    <property type="match status" value="2"/>
</dbReference>
<dbReference type="GO" id="GO:0046872">
    <property type="term" value="F:metal ion binding"/>
    <property type="evidence" value="ECO:0007669"/>
    <property type="project" value="InterPro"/>
</dbReference>
<proteinExistence type="inferred from homology"/>
<feature type="transmembrane region" description="Helical" evidence="4">
    <location>
        <begin position="7"/>
        <end position="28"/>
    </location>
</feature>
<dbReference type="PANTHER" id="PTHR42953:SF3">
    <property type="entry name" value="HIGH-AFFINITY ZINC UPTAKE SYSTEM PROTEIN ZNUA"/>
    <property type="match status" value="1"/>
</dbReference>
<dbReference type="InterPro" id="IPR006127">
    <property type="entry name" value="ZnuA-like"/>
</dbReference>
<keyword evidence="4" id="KW-1133">Transmembrane helix</keyword>
<evidence type="ECO:0000256" key="2">
    <source>
        <dbReference type="ARBA" id="ARBA00022448"/>
    </source>
</evidence>
<feature type="transmembrane region" description="Helical" evidence="4">
    <location>
        <begin position="48"/>
        <end position="67"/>
    </location>
</feature>
<dbReference type="AlphaFoldDB" id="H1HPY1"/>
<keyword evidence="6" id="KW-1185">Reference proteome</keyword>
<name>H1HPY1_9BACT</name>
<feature type="transmembrane region" description="Helical" evidence="4">
    <location>
        <begin position="98"/>
        <end position="120"/>
    </location>
</feature>
<sequence length="410" mass="45873">MDTIIDFLIDWGYWGMFVSAFFAGSFFPFSSEAVMLGLLAAGLKPWPLIVYATIGNVMGGLFNYAIGRQGRMDWIEKYLRVKPESLSRAQRFMGGHGAWMGFFAFLPIIGSGITIALGLMRSNLIISTISITAGKLMRYIILALSVTSLTACSPSTSNNTGQKITVTIEPLRYFTEQIAGEKFTVMTMVPSGANPETYEPTPKQMVDLSESVLYMKVGAIGFERTWTDKLKANAPQTRFVDTSEGIKPTLTGNGIADPHTWMSCRNAKTIAINICDALKQSDAKDSTYFKQNLKTLLERIDRTDKAVATRLKQKSKAFLIYHPILTYFARDYHLMQIPIEEEGREPSANQLQNVIRVAKQQKVKTLFVQKEFANRNIDIVSADIGVPKTTINPLDYHWDRQMITIANALK</sequence>
<keyword evidence="3" id="KW-0732">Signal</keyword>
<gene>
    <name evidence="5" type="ORF">HMPREF9944_02306</name>
</gene>
<protein>
    <submittedName>
        <fullName evidence="5">Uncharacterized protein</fullName>
    </submittedName>
</protein>
<dbReference type="PATRIC" id="fig|999422.3.peg.2334"/>
<dbReference type="STRING" id="999422.HMPREF9944_02306"/>